<dbReference type="InterPro" id="IPR012505">
    <property type="entry name" value="YbbR"/>
</dbReference>
<organism evidence="1 2">
    <name type="scientific">Dethiobacter alkaliphilus AHT 1</name>
    <dbReference type="NCBI Taxonomy" id="555088"/>
    <lineage>
        <taxon>Bacteria</taxon>
        <taxon>Bacillati</taxon>
        <taxon>Bacillota</taxon>
        <taxon>Dethiobacteria</taxon>
        <taxon>Dethiobacterales</taxon>
        <taxon>Dethiobacteraceae</taxon>
        <taxon>Dethiobacter</taxon>
    </lineage>
</organism>
<proteinExistence type="predicted"/>
<accession>C0GCM3</accession>
<dbReference type="Proteomes" id="UP000006443">
    <property type="component" value="Unassembled WGS sequence"/>
</dbReference>
<dbReference type="AlphaFoldDB" id="C0GCM3"/>
<dbReference type="PANTHER" id="PTHR37804">
    <property type="entry name" value="CDAA REGULATORY PROTEIN CDAR"/>
    <property type="match status" value="1"/>
</dbReference>
<dbReference type="Gene3D" id="2.170.120.30">
    <property type="match status" value="1"/>
</dbReference>
<sequence>MMDRLLKNNTVVKVFAFFLALMLWLYVSGERALPDATLPVRNVPLNYRNLDDQLAIMQIPEEIDVVLRGRPNILQDLTPQSLNVYVDLQDLGEGRHSLTPRAEVPRGVHVSVFNPSQVQVELEEVESPQENVVLEIIGTPDPGFVMGEPRIIPDSVFVRGPRSVLAEVDRVLAIINVDGADGDRVQMVPVRAIDTMGQEVEGVVVNPGMVEVMIPFSEPQKTVPIRVPMDGEPAEGYQVKRTNLQPAEVTIQGSEENIAAIDEVVTERVDITDASDKLTFELSLIPPEGVELLYDGPVNAEIEIDQE</sequence>
<name>C0GCM3_DETAL</name>
<dbReference type="InterPro" id="IPR053154">
    <property type="entry name" value="c-di-AMP_regulator"/>
</dbReference>
<keyword evidence="2" id="KW-1185">Reference proteome</keyword>
<dbReference type="RefSeq" id="WP_008514055.1">
    <property type="nucleotide sequence ID" value="NZ_ACJM01000001.1"/>
</dbReference>
<dbReference type="Gene3D" id="2.170.120.40">
    <property type="entry name" value="YbbR-like domain"/>
    <property type="match status" value="2"/>
</dbReference>
<gene>
    <name evidence="1" type="ORF">DealDRAFT_0232</name>
</gene>
<protein>
    <submittedName>
        <fullName evidence="1">YbbR family protein</fullName>
    </submittedName>
</protein>
<dbReference type="STRING" id="555088.DealDRAFT_0232"/>
<dbReference type="CDD" id="cd20206">
    <property type="entry name" value="YbbR"/>
    <property type="match status" value="1"/>
</dbReference>
<dbReference type="eggNOG" id="COG4856">
    <property type="taxonomic scope" value="Bacteria"/>
</dbReference>
<evidence type="ECO:0000313" key="1">
    <source>
        <dbReference type="EMBL" id="EEG78958.1"/>
    </source>
</evidence>
<evidence type="ECO:0000313" key="2">
    <source>
        <dbReference type="Proteomes" id="UP000006443"/>
    </source>
</evidence>
<dbReference type="Pfam" id="PF07949">
    <property type="entry name" value="YbbR"/>
    <property type="match status" value="3"/>
</dbReference>
<comment type="caution">
    <text evidence="1">The sequence shown here is derived from an EMBL/GenBank/DDBJ whole genome shotgun (WGS) entry which is preliminary data.</text>
</comment>
<dbReference type="PANTHER" id="PTHR37804:SF1">
    <property type="entry name" value="CDAA REGULATORY PROTEIN CDAR"/>
    <property type="match status" value="1"/>
</dbReference>
<dbReference type="EMBL" id="ACJM01000001">
    <property type="protein sequence ID" value="EEG78958.1"/>
    <property type="molecule type" value="Genomic_DNA"/>
</dbReference>
<reference evidence="1 2" key="1">
    <citation type="submission" date="2009-02" db="EMBL/GenBank/DDBJ databases">
        <title>Sequencing of the draft genome and assembly of Dethiobacter alkaliphilus AHT 1.</title>
        <authorList>
            <consortium name="US DOE Joint Genome Institute (JGI-PGF)"/>
            <person name="Lucas S."/>
            <person name="Copeland A."/>
            <person name="Lapidus A."/>
            <person name="Glavina del Rio T."/>
            <person name="Dalin E."/>
            <person name="Tice H."/>
            <person name="Bruce D."/>
            <person name="Goodwin L."/>
            <person name="Pitluck S."/>
            <person name="Larimer F."/>
            <person name="Land M.L."/>
            <person name="Hauser L."/>
            <person name="Muyzer G."/>
        </authorList>
    </citation>
    <scope>NUCLEOTIDE SEQUENCE [LARGE SCALE GENOMIC DNA]</scope>
    <source>
        <strain evidence="1 2">AHT 1</strain>
    </source>
</reference>